<name>A0A9P8IEB5_9PEZI</name>
<evidence type="ECO:0000256" key="1">
    <source>
        <dbReference type="ARBA" id="ARBA00008861"/>
    </source>
</evidence>
<dbReference type="InterPro" id="IPR045038">
    <property type="entry name" value="AIG2-like"/>
</dbReference>
<feature type="region of interest" description="Disordered" evidence="4">
    <location>
        <begin position="1"/>
        <end position="57"/>
    </location>
</feature>
<dbReference type="InterPro" id="IPR009288">
    <property type="entry name" value="AIG2-like_dom"/>
</dbReference>
<comment type="similarity">
    <text evidence="1">Belongs to the gamma-glutamylcyclotransferase family.</text>
</comment>
<organism evidence="6 7">
    <name type="scientific">Glutinoglossum americanum</name>
    <dbReference type="NCBI Taxonomy" id="1670608"/>
    <lineage>
        <taxon>Eukaryota</taxon>
        <taxon>Fungi</taxon>
        <taxon>Dikarya</taxon>
        <taxon>Ascomycota</taxon>
        <taxon>Pezizomycotina</taxon>
        <taxon>Geoglossomycetes</taxon>
        <taxon>Geoglossales</taxon>
        <taxon>Geoglossaceae</taxon>
        <taxon>Glutinoglossum</taxon>
    </lineage>
</organism>
<evidence type="ECO:0000256" key="2">
    <source>
        <dbReference type="ARBA" id="ARBA00022679"/>
    </source>
</evidence>
<dbReference type="PANTHER" id="PTHR31544">
    <property type="entry name" value="AIG2-LIKE PROTEIN D"/>
    <property type="match status" value="1"/>
</dbReference>
<dbReference type="AlphaFoldDB" id="A0A9P8IEB5"/>
<feature type="domain" description="Gamma-glutamylcyclotransferase AIG2-like" evidence="5">
    <location>
        <begin position="86"/>
        <end position="204"/>
    </location>
</feature>
<dbReference type="Pfam" id="PF06094">
    <property type="entry name" value="GGACT"/>
    <property type="match status" value="1"/>
</dbReference>
<protein>
    <recommendedName>
        <fullName evidence="3">Putative gamma-glutamylcyclotransferase</fullName>
    </recommendedName>
</protein>
<gene>
    <name evidence="6" type="ORF">FGG08_000976</name>
</gene>
<keyword evidence="2" id="KW-0808">Transferase</keyword>
<evidence type="ECO:0000256" key="3">
    <source>
        <dbReference type="ARBA" id="ARBA00030602"/>
    </source>
</evidence>
<evidence type="ECO:0000259" key="5">
    <source>
        <dbReference type="Pfam" id="PF06094"/>
    </source>
</evidence>
<evidence type="ECO:0000313" key="7">
    <source>
        <dbReference type="Proteomes" id="UP000698800"/>
    </source>
</evidence>
<dbReference type="Proteomes" id="UP000698800">
    <property type="component" value="Unassembled WGS sequence"/>
</dbReference>
<comment type="caution">
    <text evidence="6">The sequence shown here is derived from an EMBL/GenBank/DDBJ whole genome shotgun (WGS) entry which is preliminary data.</text>
</comment>
<reference evidence="6" key="1">
    <citation type="submission" date="2021-03" db="EMBL/GenBank/DDBJ databases">
        <title>Comparative genomics and phylogenomic investigation of the class Geoglossomycetes provide insights into ecological specialization and systematics.</title>
        <authorList>
            <person name="Melie T."/>
            <person name="Pirro S."/>
            <person name="Miller A.N."/>
            <person name="Quandt A."/>
        </authorList>
    </citation>
    <scope>NUCLEOTIDE SEQUENCE</scope>
    <source>
        <strain evidence="6">GBOQ0MN5Z8</strain>
    </source>
</reference>
<accession>A0A9P8IEB5</accession>
<keyword evidence="7" id="KW-1185">Reference proteome</keyword>
<evidence type="ECO:0000256" key="4">
    <source>
        <dbReference type="SAM" id="MobiDB-lite"/>
    </source>
</evidence>
<dbReference type="PANTHER" id="PTHR31544:SF2">
    <property type="entry name" value="AIG2-LIKE PROTEIN D"/>
    <property type="match status" value="1"/>
</dbReference>
<feature type="compositionally biased region" description="Basic and acidic residues" evidence="4">
    <location>
        <begin position="27"/>
        <end position="54"/>
    </location>
</feature>
<dbReference type="GO" id="GO:0016740">
    <property type="term" value="F:transferase activity"/>
    <property type="evidence" value="ECO:0007669"/>
    <property type="project" value="UniProtKB-KW"/>
</dbReference>
<dbReference type="InterPro" id="IPR013024">
    <property type="entry name" value="GGCT-like"/>
</dbReference>
<dbReference type="EMBL" id="JAGHQL010000012">
    <property type="protein sequence ID" value="KAH0544896.1"/>
    <property type="molecule type" value="Genomic_DNA"/>
</dbReference>
<sequence>MTQDKKNKNKNREEAVATGSGDTETIAAKREEAAPTASKESKESKAGNKKGKENPEDDFSIVLPMKHHHMTPDQYRTIQPTNSLPLFIYGSLLLPHILHSATGEETPMIELVKNTTGATLHGYRRHAIANASFPAIVPNASHSVSGALVLGLSDEERESVKSFESGMYDRVTVDVEIEMVAGDVPEGWLLKTETVKAETYVWNYSVGATFGIVPVEEREWSIAPLVKGAWVGVGGGELESEGESG</sequence>
<feature type="compositionally biased region" description="Basic and acidic residues" evidence="4">
    <location>
        <begin position="1"/>
        <end position="15"/>
    </location>
</feature>
<evidence type="ECO:0000313" key="6">
    <source>
        <dbReference type="EMBL" id="KAH0544896.1"/>
    </source>
</evidence>
<proteinExistence type="inferred from homology"/>
<dbReference type="CDD" id="cd06661">
    <property type="entry name" value="GGCT_like"/>
    <property type="match status" value="1"/>
</dbReference>
<dbReference type="Gene3D" id="3.10.490.10">
    <property type="entry name" value="Gamma-glutamyl cyclotransferase-like"/>
    <property type="match status" value="1"/>
</dbReference>
<dbReference type="InterPro" id="IPR036568">
    <property type="entry name" value="GGCT-like_sf"/>
</dbReference>
<dbReference type="SUPFAM" id="SSF110857">
    <property type="entry name" value="Gamma-glutamyl cyclotransferase-like"/>
    <property type="match status" value="1"/>
</dbReference>
<dbReference type="OrthoDB" id="1044435at2759"/>